<keyword evidence="4" id="KW-0479">Metal-binding</keyword>
<evidence type="ECO:0000313" key="10">
    <source>
        <dbReference type="EMBL" id="PHT87790.1"/>
    </source>
</evidence>
<evidence type="ECO:0000256" key="6">
    <source>
        <dbReference type="ARBA" id="ARBA00022842"/>
    </source>
</evidence>
<dbReference type="GO" id="GO:0007165">
    <property type="term" value="P:signal transduction"/>
    <property type="evidence" value="ECO:0000318"/>
    <property type="project" value="GO_Central"/>
</dbReference>
<evidence type="ECO:0000259" key="9">
    <source>
        <dbReference type="Pfam" id="PF00481"/>
    </source>
</evidence>
<evidence type="ECO:0000256" key="4">
    <source>
        <dbReference type="ARBA" id="ARBA00022723"/>
    </source>
</evidence>
<evidence type="ECO:0000256" key="3">
    <source>
        <dbReference type="ARBA" id="ARBA00013081"/>
    </source>
</evidence>
<organism evidence="10 11">
    <name type="scientific">Capsicum annuum</name>
    <name type="common">Capsicum pepper</name>
    <dbReference type="NCBI Taxonomy" id="4072"/>
    <lineage>
        <taxon>Eukaryota</taxon>
        <taxon>Viridiplantae</taxon>
        <taxon>Streptophyta</taxon>
        <taxon>Embryophyta</taxon>
        <taxon>Tracheophyta</taxon>
        <taxon>Spermatophyta</taxon>
        <taxon>Magnoliopsida</taxon>
        <taxon>eudicotyledons</taxon>
        <taxon>Gunneridae</taxon>
        <taxon>Pentapetalae</taxon>
        <taxon>asterids</taxon>
        <taxon>lamiids</taxon>
        <taxon>Solanales</taxon>
        <taxon>Solanaceae</taxon>
        <taxon>Solanoideae</taxon>
        <taxon>Capsiceae</taxon>
        <taxon>Capsicum</taxon>
    </lineage>
</organism>
<evidence type="ECO:0000256" key="5">
    <source>
        <dbReference type="ARBA" id="ARBA00022801"/>
    </source>
</evidence>
<keyword evidence="11" id="KW-1185">Reference proteome</keyword>
<reference evidence="10 11" key="1">
    <citation type="journal article" date="2014" name="Nat. Genet.">
        <title>Genome sequence of the hot pepper provides insights into the evolution of pungency in Capsicum species.</title>
        <authorList>
            <person name="Kim S."/>
            <person name="Park M."/>
            <person name="Yeom S.I."/>
            <person name="Kim Y.M."/>
            <person name="Lee J.M."/>
            <person name="Lee H.A."/>
            <person name="Seo E."/>
            <person name="Choi J."/>
            <person name="Cheong K."/>
            <person name="Kim K.T."/>
            <person name="Jung K."/>
            <person name="Lee G.W."/>
            <person name="Oh S.K."/>
            <person name="Bae C."/>
            <person name="Kim S.B."/>
            <person name="Lee H.Y."/>
            <person name="Kim S.Y."/>
            <person name="Kim M.S."/>
            <person name="Kang B.C."/>
            <person name="Jo Y.D."/>
            <person name="Yang H.B."/>
            <person name="Jeong H.J."/>
            <person name="Kang W.H."/>
            <person name="Kwon J.K."/>
            <person name="Shin C."/>
            <person name="Lim J.Y."/>
            <person name="Park J.H."/>
            <person name="Huh J.H."/>
            <person name="Kim J.S."/>
            <person name="Kim B.D."/>
            <person name="Cohen O."/>
            <person name="Paran I."/>
            <person name="Suh M.C."/>
            <person name="Lee S.B."/>
            <person name="Kim Y.K."/>
            <person name="Shin Y."/>
            <person name="Noh S.J."/>
            <person name="Park J."/>
            <person name="Seo Y.S."/>
            <person name="Kwon S.Y."/>
            <person name="Kim H.A."/>
            <person name="Park J.M."/>
            <person name="Kim H.J."/>
            <person name="Choi S.B."/>
            <person name="Bosland P.W."/>
            <person name="Reeves G."/>
            <person name="Jo S.H."/>
            <person name="Lee B.W."/>
            <person name="Cho H.T."/>
            <person name="Choi H.S."/>
            <person name="Lee M.S."/>
            <person name="Yu Y."/>
            <person name="Do Choi Y."/>
            <person name="Park B.S."/>
            <person name="van Deynze A."/>
            <person name="Ashrafi H."/>
            <person name="Hill T."/>
            <person name="Kim W.T."/>
            <person name="Pai H.S."/>
            <person name="Ahn H.K."/>
            <person name="Yeam I."/>
            <person name="Giovannoni J.J."/>
            <person name="Rose J.K."/>
            <person name="Sorensen I."/>
            <person name="Lee S.J."/>
            <person name="Kim R.W."/>
            <person name="Choi I.Y."/>
            <person name="Choi B.S."/>
            <person name="Lim J.S."/>
            <person name="Lee Y.H."/>
            <person name="Choi D."/>
        </authorList>
    </citation>
    <scope>NUCLEOTIDE SEQUENCE [LARGE SCALE GENOMIC DNA]</scope>
    <source>
        <strain evidence="11">cv. CM334</strain>
    </source>
</reference>
<dbReference type="SUPFAM" id="SSF81606">
    <property type="entry name" value="PP2C-like"/>
    <property type="match status" value="1"/>
</dbReference>
<dbReference type="GO" id="GO:0004722">
    <property type="term" value="F:protein serine/threonine phosphatase activity"/>
    <property type="evidence" value="ECO:0000318"/>
    <property type="project" value="GO_Central"/>
</dbReference>
<keyword evidence="5" id="KW-0378">Hydrolase</keyword>
<dbReference type="AlphaFoldDB" id="A0A2G3A0Q4"/>
<comment type="cofactor">
    <cofactor evidence="1">
        <name>Mn(2+)</name>
        <dbReference type="ChEBI" id="CHEBI:29035"/>
    </cofactor>
</comment>
<dbReference type="Gramene" id="PHT87790">
    <property type="protein sequence ID" value="PHT87790"/>
    <property type="gene ID" value="T459_09896"/>
</dbReference>
<accession>A0A2G3A0Q4</accession>
<dbReference type="InterPro" id="IPR036457">
    <property type="entry name" value="PPM-type-like_dom_sf"/>
</dbReference>
<evidence type="ECO:0000256" key="7">
    <source>
        <dbReference type="ARBA" id="ARBA00022912"/>
    </source>
</evidence>
<evidence type="ECO:0000313" key="11">
    <source>
        <dbReference type="Proteomes" id="UP000222542"/>
    </source>
</evidence>
<keyword evidence="7" id="KW-0904">Protein phosphatase</keyword>
<evidence type="ECO:0000256" key="2">
    <source>
        <dbReference type="ARBA" id="ARBA00001946"/>
    </source>
</evidence>
<keyword evidence="6" id="KW-0460">Magnesium</keyword>
<feature type="domain" description="PPM-type phosphatase" evidence="9">
    <location>
        <begin position="127"/>
        <end position="174"/>
    </location>
</feature>
<dbReference type="GO" id="GO:0046872">
    <property type="term" value="F:metal ion binding"/>
    <property type="evidence" value="ECO:0007669"/>
    <property type="project" value="UniProtKB-KW"/>
</dbReference>
<sequence length="177" mass="19788">MTRMKVQKEVQSYLVGNISRIKAESSVTLLIQFLYSSISDDSAVGNFPLKELKKLMPTKGVIGCIRNVSLIDDASYVWRLCQIRFINQEVLSKMESISEDTIIADRKQIPVNKFLPTLRSGECSDIGGHRDMEDTHICIADIAKNFGHIIRGEESISFYGVFDGHGGKGAALFVHDY</sequence>
<evidence type="ECO:0000256" key="8">
    <source>
        <dbReference type="ARBA" id="ARBA00023211"/>
    </source>
</evidence>
<dbReference type="EC" id="3.1.3.16" evidence="3"/>
<dbReference type="InterPro" id="IPR000222">
    <property type="entry name" value="PP2C_BS"/>
</dbReference>
<dbReference type="Gene3D" id="3.60.40.10">
    <property type="entry name" value="PPM-type phosphatase domain"/>
    <property type="match status" value="1"/>
</dbReference>
<reference evidence="10 11" key="2">
    <citation type="journal article" date="2017" name="Genome Biol.">
        <title>New reference genome sequences of hot pepper reveal the massive evolution of plant disease-resistance genes by retroduplication.</title>
        <authorList>
            <person name="Kim S."/>
            <person name="Park J."/>
            <person name="Yeom S.I."/>
            <person name="Kim Y.M."/>
            <person name="Seo E."/>
            <person name="Kim K.T."/>
            <person name="Kim M.S."/>
            <person name="Lee J.M."/>
            <person name="Cheong K."/>
            <person name="Shin H.S."/>
            <person name="Kim S.B."/>
            <person name="Han K."/>
            <person name="Lee J."/>
            <person name="Park M."/>
            <person name="Lee H.A."/>
            <person name="Lee H.Y."/>
            <person name="Lee Y."/>
            <person name="Oh S."/>
            <person name="Lee J.H."/>
            <person name="Choi E."/>
            <person name="Choi E."/>
            <person name="Lee S.E."/>
            <person name="Jeon J."/>
            <person name="Kim H."/>
            <person name="Choi G."/>
            <person name="Song H."/>
            <person name="Lee J."/>
            <person name="Lee S.C."/>
            <person name="Kwon J.K."/>
            <person name="Lee H.Y."/>
            <person name="Koo N."/>
            <person name="Hong Y."/>
            <person name="Kim R.W."/>
            <person name="Kang W.H."/>
            <person name="Huh J.H."/>
            <person name="Kang B.C."/>
            <person name="Yang T.J."/>
            <person name="Lee Y.H."/>
            <person name="Bennetzen J.L."/>
            <person name="Choi D."/>
        </authorList>
    </citation>
    <scope>NUCLEOTIDE SEQUENCE [LARGE SCALE GENOMIC DNA]</scope>
    <source>
        <strain evidence="11">cv. CM334</strain>
    </source>
</reference>
<dbReference type="Proteomes" id="UP000222542">
    <property type="component" value="Unassembled WGS sequence"/>
</dbReference>
<evidence type="ECO:0000256" key="1">
    <source>
        <dbReference type="ARBA" id="ARBA00001936"/>
    </source>
</evidence>
<dbReference type="EMBL" id="AYRZ02000003">
    <property type="protein sequence ID" value="PHT87790.1"/>
    <property type="molecule type" value="Genomic_DNA"/>
</dbReference>
<dbReference type="Pfam" id="PF00481">
    <property type="entry name" value="PP2C"/>
    <property type="match status" value="1"/>
</dbReference>
<name>A0A2G3A0Q4_CAPAN</name>
<dbReference type="InterPro" id="IPR001932">
    <property type="entry name" value="PPM-type_phosphatase-like_dom"/>
</dbReference>
<dbReference type="PROSITE" id="PS01032">
    <property type="entry name" value="PPM_1"/>
    <property type="match status" value="1"/>
</dbReference>
<comment type="cofactor">
    <cofactor evidence="2">
        <name>Mg(2+)</name>
        <dbReference type="ChEBI" id="CHEBI:18420"/>
    </cofactor>
</comment>
<proteinExistence type="predicted"/>
<comment type="caution">
    <text evidence="10">The sequence shown here is derived from an EMBL/GenBank/DDBJ whole genome shotgun (WGS) entry which is preliminary data.</text>
</comment>
<keyword evidence="8" id="KW-0464">Manganese</keyword>
<gene>
    <name evidence="10" type="ORF">T459_09896</name>
</gene>
<protein>
    <recommendedName>
        <fullName evidence="3">protein-serine/threonine phosphatase</fullName>
        <ecNumber evidence="3">3.1.3.16</ecNumber>
    </recommendedName>
</protein>